<dbReference type="InterPro" id="IPR057670">
    <property type="entry name" value="SH3_retrovirus"/>
</dbReference>
<evidence type="ECO:0000256" key="1">
    <source>
        <dbReference type="SAM" id="MobiDB-lite"/>
    </source>
</evidence>
<protein>
    <submittedName>
        <fullName evidence="3">Ribonuclease H-like domain-containing protein</fullName>
    </submittedName>
</protein>
<evidence type="ECO:0000259" key="2">
    <source>
        <dbReference type="Pfam" id="PF25597"/>
    </source>
</evidence>
<evidence type="ECO:0000313" key="3">
    <source>
        <dbReference type="EMBL" id="GJU06586.1"/>
    </source>
</evidence>
<dbReference type="Pfam" id="PF25597">
    <property type="entry name" value="SH3_retrovirus"/>
    <property type="match status" value="1"/>
</dbReference>
<reference evidence="3" key="1">
    <citation type="journal article" date="2022" name="Int. J. Mol. Sci.">
        <title>Draft Genome of Tanacetum Coccineum: Genomic Comparison of Closely Related Tanacetum-Family Plants.</title>
        <authorList>
            <person name="Yamashiro T."/>
            <person name="Shiraishi A."/>
            <person name="Nakayama K."/>
            <person name="Satake H."/>
        </authorList>
    </citation>
    <scope>NUCLEOTIDE SEQUENCE</scope>
</reference>
<name>A0ABQ5J2Q4_9ASTR</name>
<reference evidence="3" key="2">
    <citation type="submission" date="2022-01" db="EMBL/GenBank/DDBJ databases">
        <authorList>
            <person name="Yamashiro T."/>
            <person name="Shiraishi A."/>
            <person name="Satake H."/>
            <person name="Nakayama K."/>
        </authorList>
    </citation>
    <scope>NUCLEOTIDE SEQUENCE</scope>
</reference>
<accession>A0ABQ5J2Q4</accession>
<dbReference type="Proteomes" id="UP001151760">
    <property type="component" value="Unassembled WGS sequence"/>
</dbReference>
<proteinExistence type="predicted"/>
<feature type="domain" description="Retroviral polymerase SH3-like" evidence="2">
    <location>
        <begin position="195"/>
        <end position="250"/>
    </location>
</feature>
<keyword evidence="4" id="KW-1185">Reference proteome</keyword>
<organism evidence="3 4">
    <name type="scientific">Tanacetum coccineum</name>
    <dbReference type="NCBI Taxonomy" id="301880"/>
    <lineage>
        <taxon>Eukaryota</taxon>
        <taxon>Viridiplantae</taxon>
        <taxon>Streptophyta</taxon>
        <taxon>Embryophyta</taxon>
        <taxon>Tracheophyta</taxon>
        <taxon>Spermatophyta</taxon>
        <taxon>Magnoliopsida</taxon>
        <taxon>eudicotyledons</taxon>
        <taxon>Gunneridae</taxon>
        <taxon>Pentapetalae</taxon>
        <taxon>asterids</taxon>
        <taxon>campanulids</taxon>
        <taxon>Asterales</taxon>
        <taxon>Asteraceae</taxon>
        <taxon>Asteroideae</taxon>
        <taxon>Anthemideae</taxon>
        <taxon>Anthemidinae</taxon>
        <taxon>Tanacetum</taxon>
    </lineage>
</organism>
<feature type="region of interest" description="Disordered" evidence="1">
    <location>
        <begin position="1"/>
        <end position="20"/>
    </location>
</feature>
<dbReference type="EMBL" id="BQNB010021454">
    <property type="protein sequence ID" value="GJU06586.1"/>
    <property type="molecule type" value="Genomic_DNA"/>
</dbReference>
<comment type="caution">
    <text evidence="3">The sequence shown here is derived from an EMBL/GenBank/DDBJ whole genome shotgun (WGS) entry which is preliminary data.</text>
</comment>
<sequence length="568" mass="63864">MAFVSSSNNNTSNTNKSVNTAHGVSTASTQVNVVNSTNIDNLSDVVIFNVESYNCTRGGILLGECRASRNMTTKNRKLKKAYERTNYALMAFTSSSRDSGIQVSDGLGPQKKLIFLSNVSAIHLDLQDQDYEEIDGGYVAFGGNPKGGKITGKESVKLLAMCKIEVLVVKPHNKTPYELFHGRTPTLSFMRPFGCPVTILNTIDHLGKFDGKVDEGFFIGYSLNSKAFRVFNSRTRIVEENLHIRFSESTPNVVGSGPYWLFNIDALTRTMNYEPIVVGWKEGDEDLRKDSKCKDQEKEDNVNNTNNVNTVSSTVNVAGTNKLHKQEQMSKNLEEMCLIEPKSAFHPDFPHRVYKVEKALYGLHQAPRAWYMKPCQTYLLDNGFQKGKIDSLILQKVYKDEFMENYSSSWDYSEKFTEVKTASTPIETQKPPLKDENGEEVDVHMYRSMIGSLMYLTSSRLDIMFAVLQDQDCGCINSQEKLKYVAASESDGFEQIMDVLNTHPIRYGLTINPTIHISCIEQFWSTVMAKNINGEEQLHALVDCKKIIITESSVRTNLQLVDEGSVDC</sequence>
<evidence type="ECO:0000313" key="4">
    <source>
        <dbReference type="Proteomes" id="UP001151760"/>
    </source>
</evidence>
<gene>
    <name evidence="3" type="ORF">Tco_1123016</name>
</gene>